<evidence type="ECO:0000256" key="4">
    <source>
        <dbReference type="ARBA" id="ARBA00023242"/>
    </source>
</evidence>
<organism evidence="7 8">
    <name type="scientific">Capronia epimyces CBS 606.96</name>
    <dbReference type="NCBI Taxonomy" id="1182542"/>
    <lineage>
        <taxon>Eukaryota</taxon>
        <taxon>Fungi</taxon>
        <taxon>Dikarya</taxon>
        <taxon>Ascomycota</taxon>
        <taxon>Pezizomycotina</taxon>
        <taxon>Eurotiomycetes</taxon>
        <taxon>Chaetothyriomycetidae</taxon>
        <taxon>Chaetothyriales</taxon>
        <taxon>Herpotrichiellaceae</taxon>
        <taxon>Capronia</taxon>
    </lineage>
</organism>
<evidence type="ECO:0000256" key="2">
    <source>
        <dbReference type="ARBA" id="ARBA00023125"/>
    </source>
</evidence>
<keyword evidence="2" id="KW-0238">DNA-binding</keyword>
<dbReference type="GO" id="GO:0000981">
    <property type="term" value="F:DNA-binding transcription factor activity, RNA polymerase II-specific"/>
    <property type="evidence" value="ECO:0007669"/>
    <property type="project" value="InterPro"/>
</dbReference>
<dbReference type="PROSITE" id="PS50048">
    <property type="entry name" value="ZN2_CY6_FUNGAL_2"/>
    <property type="match status" value="1"/>
</dbReference>
<keyword evidence="4" id="KW-0539">Nucleus</keyword>
<feature type="region of interest" description="Disordered" evidence="5">
    <location>
        <begin position="53"/>
        <end position="105"/>
    </location>
</feature>
<evidence type="ECO:0000256" key="5">
    <source>
        <dbReference type="SAM" id="MobiDB-lite"/>
    </source>
</evidence>
<dbReference type="eggNOG" id="ENOG502SQIU">
    <property type="taxonomic scope" value="Eukaryota"/>
</dbReference>
<dbReference type="InterPro" id="IPR036864">
    <property type="entry name" value="Zn2-C6_fun-type_DNA-bd_sf"/>
</dbReference>
<proteinExistence type="predicted"/>
<dbReference type="Proteomes" id="UP000019478">
    <property type="component" value="Unassembled WGS sequence"/>
</dbReference>
<feature type="domain" description="Zn(2)-C6 fungal-type" evidence="6">
    <location>
        <begin position="214"/>
        <end position="249"/>
    </location>
</feature>
<sequence length="533" mass="59574">MPYTSTSLRDALLVYREARVREILSGPSTNAQRHLRNDYSLRQVVPSSTLRHAVSWQEDESSADEYNPTQSRKRRVPAAALKTPKRAKRVHTTTRSEHLQQQSTAQQDIPLPGLFVTLKFKSDTAKKMLRDLAQEHGTGCVSVLADRGMKHVKRELFGHVHLLPEEDEHHKPIQATVSYLHRLDEDSLQIDNSDGRVLRSRKILDRDVSPRARKCGACKASKRKCSLLVGKNNLPPCTRCHERKLECVVDNVVQQSLENSHVPVTIGLPPTTPAPPAPPAPPATASQILRAFIPTRQDPFTTNIGASQKDPIVLDSPPPSPGKITTGRIVKVTTFWAHPIDFKHIPTPQIPCHFCADFRYGIFGYGELTVEVIQYPNSNSIGYEETGDGHRAQGHEATRMCVNCALNRMYISRCGIHRFKQRAVYACQRLAEYRRQVLAEPWEPPLKAGVCLTCSLCSNAALWRCCSMQRFDKFGRALSAEDGHDRGCGLILCDLCYANVAPDGVLRRPIRGSSRADIEFLFSGSLVHKAYGE</sequence>
<dbReference type="GO" id="GO:0008270">
    <property type="term" value="F:zinc ion binding"/>
    <property type="evidence" value="ECO:0007669"/>
    <property type="project" value="InterPro"/>
</dbReference>
<dbReference type="AlphaFoldDB" id="W9YA09"/>
<accession>W9YA09</accession>
<dbReference type="CDD" id="cd00067">
    <property type="entry name" value="GAL4"/>
    <property type="match status" value="1"/>
</dbReference>
<dbReference type="GO" id="GO:0003677">
    <property type="term" value="F:DNA binding"/>
    <property type="evidence" value="ECO:0007669"/>
    <property type="project" value="UniProtKB-KW"/>
</dbReference>
<reference evidence="7 8" key="1">
    <citation type="submission" date="2013-03" db="EMBL/GenBank/DDBJ databases">
        <title>The Genome Sequence of Capronia epimyces CBS 606.96.</title>
        <authorList>
            <consortium name="The Broad Institute Genomics Platform"/>
            <person name="Cuomo C."/>
            <person name="de Hoog S."/>
            <person name="Gorbushina A."/>
            <person name="Walker B."/>
            <person name="Young S.K."/>
            <person name="Zeng Q."/>
            <person name="Gargeya S."/>
            <person name="Fitzgerald M."/>
            <person name="Haas B."/>
            <person name="Abouelleil A."/>
            <person name="Allen A.W."/>
            <person name="Alvarado L."/>
            <person name="Arachchi H.M."/>
            <person name="Berlin A.M."/>
            <person name="Chapman S.B."/>
            <person name="Gainer-Dewar J."/>
            <person name="Goldberg J."/>
            <person name="Griggs A."/>
            <person name="Gujja S."/>
            <person name="Hansen M."/>
            <person name="Howarth C."/>
            <person name="Imamovic A."/>
            <person name="Ireland A."/>
            <person name="Larimer J."/>
            <person name="McCowan C."/>
            <person name="Murphy C."/>
            <person name="Pearson M."/>
            <person name="Poon T.W."/>
            <person name="Priest M."/>
            <person name="Roberts A."/>
            <person name="Saif S."/>
            <person name="Shea T."/>
            <person name="Sisk P."/>
            <person name="Sykes S."/>
            <person name="Wortman J."/>
            <person name="Nusbaum C."/>
            <person name="Birren B."/>
        </authorList>
    </citation>
    <scope>NUCLEOTIDE SEQUENCE [LARGE SCALE GENOMIC DNA]</scope>
    <source>
        <strain evidence="7 8">CBS 606.96</strain>
    </source>
</reference>
<dbReference type="EMBL" id="AMGY01000002">
    <property type="protein sequence ID" value="EXJ89697.1"/>
    <property type="molecule type" value="Genomic_DNA"/>
</dbReference>
<dbReference type="Gene3D" id="4.10.240.10">
    <property type="entry name" value="Zn(2)-C6 fungal-type DNA-binding domain"/>
    <property type="match status" value="1"/>
</dbReference>
<evidence type="ECO:0000313" key="7">
    <source>
        <dbReference type="EMBL" id="EXJ89697.1"/>
    </source>
</evidence>
<protein>
    <recommendedName>
        <fullName evidence="6">Zn(2)-C6 fungal-type domain-containing protein</fullName>
    </recommendedName>
</protein>
<dbReference type="STRING" id="1182542.W9YA09"/>
<keyword evidence="1" id="KW-0805">Transcription regulation</keyword>
<evidence type="ECO:0000259" key="6">
    <source>
        <dbReference type="PROSITE" id="PS50048"/>
    </source>
</evidence>
<dbReference type="OrthoDB" id="5303703at2759"/>
<keyword evidence="8" id="KW-1185">Reference proteome</keyword>
<evidence type="ECO:0000256" key="3">
    <source>
        <dbReference type="ARBA" id="ARBA00023163"/>
    </source>
</evidence>
<dbReference type="SUPFAM" id="SSF57701">
    <property type="entry name" value="Zn2/Cys6 DNA-binding domain"/>
    <property type="match status" value="1"/>
</dbReference>
<feature type="compositionally biased region" description="Basic residues" evidence="5">
    <location>
        <begin position="83"/>
        <end position="92"/>
    </location>
</feature>
<dbReference type="GeneID" id="19166894"/>
<evidence type="ECO:0000313" key="8">
    <source>
        <dbReference type="Proteomes" id="UP000019478"/>
    </source>
</evidence>
<comment type="caution">
    <text evidence="7">The sequence shown here is derived from an EMBL/GenBank/DDBJ whole genome shotgun (WGS) entry which is preliminary data.</text>
</comment>
<dbReference type="HOGENOM" id="CLU_485737_0_0_1"/>
<dbReference type="InterPro" id="IPR001138">
    <property type="entry name" value="Zn2Cys6_DnaBD"/>
</dbReference>
<name>W9YA09_9EURO</name>
<gene>
    <name evidence="7" type="ORF">A1O3_02764</name>
</gene>
<dbReference type="RefSeq" id="XP_007731094.1">
    <property type="nucleotide sequence ID" value="XM_007732904.1"/>
</dbReference>
<evidence type="ECO:0000256" key="1">
    <source>
        <dbReference type="ARBA" id="ARBA00023015"/>
    </source>
</evidence>
<keyword evidence="3" id="KW-0804">Transcription</keyword>